<sequence length="130" mass="14054">MANGKVGPVSVRIIEFVKANPGIHAGEIARRLGKGRDGSVRETIRRLIDEGYFAKGEKRVMPSSKGHAVAPLKYTGKAYDSGYDSGGSPRSARIQDRLAAEREEQARLNESIVWAGKAIRAMVDFGRAAA</sequence>
<gene>
    <name evidence="1" type="ORF">GFJ35_34375</name>
</gene>
<dbReference type="RefSeq" id="WP_163126205.1">
    <property type="nucleotide sequence ID" value="NZ_JAAEAM010000064.1"/>
</dbReference>
<dbReference type="EMBL" id="JAAEAM010000064">
    <property type="protein sequence ID" value="NDV77099.1"/>
    <property type="molecule type" value="Genomic_DNA"/>
</dbReference>
<reference evidence="1" key="1">
    <citation type="submission" date="2019-11" db="EMBL/GenBank/DDBJ databases">
        <title>Burkholderia cenocepacia CF.</title>
        <authorList>
            <person name="Vianna E.F."/>
            <person name="Marques E.A."/>
            <person name="Albano R.M."/>
            <person name="Leao R.S."/>
        </authorList>
    </citation>
    <scope>NUCLEOTIDE SEQUENCE</scope>
    <source>
        <strain evidence="1">MS-2140</strain>
    </source>
</reference>
<name>A0A6B2MQ71_9BURK</name>
<comment type="caution">
    <text evidence="1">The sequence shown here is derived from an EMBL/GenBank/DDBJ whole genome shotgun (WGS) entry which is preliminary data.</text>
</comment>
<organism evidence="1">
    <name type="scientific">Burkholderia cenocepacia</name>
    <dbReference type="NCBI Taxonomy" id="95486"/>
    <lineage>
        <taxon>Bacteria</taxon>
        <taxon>Pseudomonadati</taxon>
        <taxon>Pseudomonadota</taxon>
        <taxon>Betaproteobacteria</taxon>
        <taxon>Burkholderiales</taxon>
        <taxon>Burkholderiaceae</taxon>
        <taxon>Burkholderia</taxon>
        <taxon>Burkholderia cepacia complex</taxon>
    </lineage>
</organism>
<dbReference type="AlphaFoldDB" id="A0A6B2MQ71"/>
<evidence type="ECO:0000313" key="1">
    <source>
        <dbReference type="EMBL" id="NDV77099.1"/>
    </source>
</evidence>
<accession>A0A6B2MQ71</accession>
<proteinExistence type="predicted"/>
<protein>
    <submittedName>
        <fullName evidence="1">Winged helix-turn-helix domain-containing protein</fullName>
    </submittedName>
</protein>